<evidence type="ECO:0000313" key="6">
    <source>
        <dbReference type="Proteomes" id="UP000316747"/>
    </source>
</evidence>
<accession>A0A543HV01</accession>
<dbReference type="GO" id="GO:0035595">
    <property type="term" value="F:N-acetylglucosaminylinositol deacetylase activity"/>
    <property type="evidence" value="ECO:0007669"/>
    <property type="project" value="UniProtKB-EC"/>
</dbReference>
<proteinExistence type="predicted"/>
<dbReference type="Proteomes" id="UP000316747">
    <property type="component" value="Unassembled WGS sequence"/>
</dbReference>
<keyword evidence="2" id="KW-0378">Hydrolase</keyword>
<comment type="caution">
    <text evidence="5">The sequence shown here is derived from an EMBL/GenBank/DDBJ whole genome shotgun (WGS) entry which is preliminary data.</text>
</comment>
<dbReference type="GO" id="GO:0010125">
    <property type="term" value="P:mycothiol biosynthetic process"/>
    <property type="evidence" value="ECO:0007669"/>
    <property type="project" value="UniProtKB-UniRule"/>
</dbReference>
<dbReference type="OrthoDB" id="158614at2"/>
<dbReference type="InterPro" id="IPR017810">
    <property type="entry name" value="Mycothiol_biosynthesis_MshB"/>
</dbReference>
<reference evidence="5 6" key="1">
    <citation type="submission" date="2019-06" db="EMBL/GenBank/DDBJ databases">
        <title>Genome sequencing of plant associated microbes to promote plant fitness in Sorghum bicolor and Oryza sativa.</title>
        <authorList>
            <person name="Coleman-Derr D."/>
        </authorList>
    </citation>
    <scope>NUCLEOTIDE SEQUENCE [LARGE SCALE GENOMIC DNA]</scope>
    <source>
        <strain evidence="5 6">KV-663</strain>
    </source>
</reference>
<dbReference type="Pfam" id="PF02585">
    <property type="entry name" value="PIG-L"/>
    <property type="match status" value="1"/>
</dbReference>
<sequence>MTQESCEAVASGRPARLLFVHAHPDDESLTCGIAMAHHVARGDEVHVLTCTLGEEGEVIPPALAHLEAAPDDALGPFRHGELAEALRRVGATMHVLGADSERLSLYRDSGMVGSAAAARPEAFTAADLDEAARLVVDVIAQVRPDVVVTYDEHGGYGHPDHIQAHRVTRRALELVPDEVLPARVHEILTPASWAREDRAWLRGADPAAYRSASWWSEHARRRDTSGEQAWPLVLLGDDDAYPPSVVDDALVTHVVADDAARAVKNDALRAHVTQVLVVSDDVHALSNLVAARTTGREGFRRVDPRTWQPVPVAERRTSLLA</sequence>
<dbReference type="GO" id="GO:0046872">
    <property type="term" value="F:metal ion binding"/>
    <property type="evidence" value="ECO:0007669"/>
    <property type="project" value="UniProtKB-KW"/>
</dbReference>
<keyword evidence="6" id="KW-1185">Reference proteome</keyword>
<dbReference type="PANTHER" id="PTHR12993">
    <property type="entry name" value="N-ACETYLGLUCOSAMINYL-PHOSPHATIDYLINOSITOL DE-N-ACETYLASE-RELATED"/>
    <property type="match status" value="1"/>
</dbReference>
<dbReference type="SUPFAM" id="SSF102588">
    <property type="entry name" value="LmbE-like"/>
    <property type="match status" value="1"/>
</dbReference>
<dbReference type="PANTHER" id="PTHR12993:SF26">
    <property type="entry name" value="1D-MYO-INOSITOL 2-ACETAMIDO-2-DEOXY-ALPHA-D-GLUCOPYRANOSIDE DEACETYLASE"/>
    <property type="match status" value="1"/>
</dbReference>
<dbReference type="InterPro" id="IPR024078">
    <property type="entry name" value="LmbE-like_dom_sf"/>
</dbReference>
<dbReference type="EMBL" id="VFPM01000002">
    <property type="protein sequence ID" value="TQM62187.1"/>
    <property type="molecule type" value="Genomic_DNA"/>
</dbReference>
<organism evidence="5 6">
    <name type="scientific">Humibacillus xanthopallidus</name>
    <dbReference type="NCBI Taxonomy" id="412689"/>
    <lineage>
        <taxon>Bacteria</taxon>
        <taxon>Bacillati</taxon>
        <taxon>Actinomycetota</taxon>
        <taxon>Actinomycetes</taxon>
        <taxon>Micrococcales</taxon>
        <taxon>Intrasporangiaceae</taxon>
        <taxon>Humibacillus</taxon>
    </lineage>
</organism>
<dbReference type="EC" id="3.5.1.103" evidence="4"/>
<evidence type="ECO:0000256" key="4">
    <source>
        <dbReference type="NCBIfam" id="TIGR03445"/>
    </source>
</evidence>
<name>A0A543HV01_9MICO</name>
<keyword evidence="1" id="KW-0479">Metal-binding</keyword>
<dbReference type="AlphaFoldDB" id="A0A543HV01"/>
<dbReference type="InterPro" id="IPR003737">
    <property type="entry name" value="GlcNAc_PI_deacetylase-related"/>
</dbReference>
<evidence type="ECO:0000256" key="1">
    <source>
        <dbReference type="ARBA" id="ARBA00022723"/>
    </source>
</evidence>
<evidence type="ECO:0000256" key="3">
    <source>
        <dbReference type="ARBA" id="ARBA00022833"/>
    </source>
</evidence>
<gene>
    <name evidence="5" type="ORF">FBY41_2216</name>
</gene>
<evidence type="ECO:0000256" key="2">
    <source>
        <dbReference type="ARBA" id="ARBA00022801"/>
    </source>
</evidence>
<dbReference type="Gene3D" id="3.40.50.10320">
    <property type="entry name" value="LmbE-like"/>
    <property type="match status" value="1"/>
</dbReference>
<evidence type="ECO:0000313" key="5">
    <source>
        <dbReference type="EMBL" id="TQM62187.1"/>
    </source>
</evidence>
<dbReference type="RefSeq" id="WP_141844323.1">
    <property type="nucleotide sequence ID" value="NZ_VFPM01000002.1"/>
</dbReference>
<dbReference type="NCBIfam" id="TIGR03445">
    <property type="entry name" value="mycothiol_MshB"/>
    <property type="match status" value="1"/>
</dbReference>
<protein>
    <recommendedName>
        <fullName evidence="4">N-acetyl-1-D-myo-inositol-2-amino-2-deoxy-alpha-D-glucopyranoside deacetylase</fullName>
        <ecNumber evidence="4">3.5.1.103</ecNumber>
    </recommendedName>
</protein>
<keyword evidence="3" id="KW-0862">Zinc</keyword>